<dbReference type="InterPro" id="IPR021314">
    <property type="entry name" value="DUF2911"/>
</dbReference>
<dbReference type="RefSeq" id="WP_015813071.1">
    <property type="nucleotide sequence ID" value="NC_013037.1"/>
</dbReference>
<gene>
    <name evidence="1" type="ordered locus">Dfer_3622</name>
</gene>
<reference evidence="1 2" key="1">
    <citation type="journal article" date="2009" name="Stand. Genomic Sci.">
        <title>Complete genome sequence of Dyadobacter fermentans type strain (NS114).</title>
        <authorList>
            <person name="Lang E."/>
            <person name="Lapidus A."/>
            <person name="Chertkov O."/>
            <person name="Brettin T."/>
            <person name="Detter J.C."/>
            <person name="Han C."/>
            <person name="Copeland A."/>
            <person name="Glavina Del Rio T."/>
            <person name="Nolan M."/>
            <person name="Chen F."/>
            <person name="Lucas S."/>
            <person name="Tice H."/>
            <person name="Cheng J.F."/>
            <person name="Land M."/>
            <person name="Hauser L."/>
            <person name="Chang Y.J."/>
            <person name="Jeffries C.D."/>
            <person name="Kopitz M."/>
            <person name="Bruce D."/>
            <person name="Goodwin L."/>
            <person name="Pitluck S."/>
            <person name="Ovchinnikova G."/>
            <person name="Pati A."/>
            <person name="Ivanova N."/>
            <person name="Mavrommatis K."/>
            <person name="Chen A."/>
            <person name="Palaniappan K."/>
            <person name="Chain P."/>
            <person name="Bristow J."/>
            <person name="Eisen J.A."/>
            <person name="Markowitz V."/>
            <person name="Hugenholtz P."/>
            <person name="Goker M."/>
            <person name="Rohde M."/>
            <person name="Kyrpides N.C."/>
            <person name="Klenk H.P."/>
        </authorList>
    </citation>
    <scope>NUCLEOTIDE SEQUENCE [LARGE SCALE GENOMIC DNA]</scope>
    <source>
        <strain evidence="2">ATCC 700827 / DSM 18053 / CIP 107007 / KCTC 52180 / NS114</strain>
    </source>
</reference>
<keyword evidence="2" id="KW-1185">Reference proteome</keyword>
<accession>C6VV04</accession>
<proteinExistence type="predicted"/>
<dbReference type="eggNOG" id="COG0457">
    <property type="taxonomic scope" value="Bacteria"/>
</dbReference>
<organism evidence="1 2">
    <name type="scientific">Dyadobacter fermentans (strain ATCC 700827 / DSM 18053 / CIP 107007 / KCTC 52180 / NS114)</name>
    <dbReference type="NCBI Taxonomy" id="471854"/>
    <lineage>
        <taxon>Bacteria</taxon>
        <taxon>Pseudomonadati</taxon>
        <taxon>Bacteroidota</taxon>
        <taxon>Cytophagia</taxon>
        <taxon>Cytophagales</taxon>
        <taxon>Spirosomataceae</taxon>
        <taxon>Dyadobacter</taxon>
    </lineage>
</organism>
<sequence>MKKTLLIISTLIIVALAGFWGVRKYTKSFSPEAVAETTSNGVDIKVSYGQPRKKGRMIFGREQDKALLPYGKVWRTGANEATLIGFAKDVLMGGTLVKAGTYSLFSVPGQSSWKIILNSETGQWGTEYNDGKNITNVEVPIRIRPSVQEVFHIYFEEIPNGVNMVLSWDQTEALVPFTQP</sequence>
<dbReference type="STRING" id="471854.Dfer_3622"/>
<evidence type="ECO:0000313" key="2">
    <source>
        <dbReference type="Proteomes" id="UP000002011"/>
    </source>
</evidence>
<dbReference type="Proteomes" id="UP000002011">
    <property type="component" value="Chromosome"/>
</dbReference>
<evidence type="ECO:0000313" key="1">
    <source>
        <dbReference type="EMBL" id="ACT94827.1"/>
    </source>
</evidence>
<evidence type="ECO:0008006" key="3">
    <source>
        <dbReference type="Google" id="ProtNLM"/>
    </source>
</evidence>
<dbReference type="HOGENOM" id="CLU_107963_1_0_10"/>
<dbReference type="KEGG" id="dfe:Dfer_3622"/>
<name>C6VV04_DYAFD</name>
<dbReference type="Pfam" id="PF11138">
    <property type="entry name" value="DUF2911"/>
    <property type="match status" value="1"/>
</dbReference>
<protein>
    <recommendedName>
        <fullName evidence="3">DUF2911 domain-containing protein</fullName>
    </recommendedName>
</protein>
<dbReference type="AlphaFoldDB" id="C6VV04"/>
<dbReference type="EMBL" id="CP001619">
    <property type="protein sequence ID" value="ACT94827.1"/>
    <property type="molecule type" value="Genomic_DNA"/>
</dbReference>